<feature type="binding site" evidence="2">
    <location>
        <position position="104"/>
    </location>
    <ligand>
        <name>Fe cation</name>
        <dbReference type="ChEBI" id="CHEBI:24875"/>
    </ligand>
</feature>
<feature type="binding site" evidence="2">
    <location>
        <position position="58"/>
    </location>
    <ligand>
        <name>Fe cation</name>
        <dbReference type="ChEBI" id="CHEBI:24875"/>
    </ligand>
</feature>
<dbReference type="EMBL" id="SACJ01000009">
    <property type="protein sequence ID" value="RVT73929.1"/>
    <property type="molecule type" value="Genomic_DNA"/>
</dbReference>
<dbReference type="Pfam" id="PF02678">
    <property type="entry name" value="Pirin"/>
    <property type="match status" value="1"/>
</dbReference>
<dbReference type="PANTHER" id="PTHR13903">
    <property type="entry name" value="PIRIN-RELATED"/>
    <property type="match status" value="1"/>
</dbReference>
<keyword evidence="2" id="KW-0408">Iron</keyword>
<comment type="similarity">
    <text evidence="1 3">Belongs to the pirin family.</text>
</comment>
<sequence>MKKQISFSAKGRRADVGPLTIMRILPNRYASKVGSFVFLDHLPPMLKEKVHLGGMGAHPHRGIATLSYILQGQNEHFDSAGNYAKVSSGGAQWMKAGNGIIHDENLNYDTETDSKMVHSFQFWINLPAKNKAEKPEYLAIQAIDVPKKELANESGFIKVVVGNYEDLSSPIPNYSEQFLYHIHLEAGKQFSIKMADKIEVAAFVPSEKITINDTEFEAGEFIEFDRKEGEIEIKNTAQNSVDVLLFGGEEYTETIVAEGPFVMNSQEEIVQAYQDFYAEKYGEINLTAKNKTLE</sequence>
<dbReference type="CDD" id="cd02247">
    <property type="entry name" value="cupin_pirin_C"/>
    <property type="match status" value="1"/>
</dbReference>
<dbReference type="InterPro" id="IPR003829">
    <property type="entry name" value="Pirin_N_dom"/>
</dbReference>
<organism evidence="6 7">
    <name type="scientific">Flavobacterium sufflavum</name>
    <dbReference type="NCBI Taxonomy" id="1921138"/>
    <lineage>
        <taxon>Bacteria</taxon>
        <taxon>Pseudomonadati</taxon>
        <taxon>Bacteroidota</taxon>
        <taxon>Flavobacteriia</taxon>
        <taxon>Flavobacteriales</taxon>
        <taxon>Flavobacteriaceae</taxon>
        <taxon>Flavobacterium</taxon>
    </lineage>
</organism>
<dbReference type="Pfam" id="PF05726">
    <property type="entry name" value="Pirin_C"/>
    <property type="match status" value="1"/>
</dbReference>
<dbReference type="PIRSF" id="PIRSF006232">
    <property type="entry name" value="Pirin"/>
    <property type="match status" value="1"/>
</dbReference>
<comment type="caution">
    <text evidence="6">The sequence shown here is derived from an EMBL/GenBank/DDBJ whole genome shotgun (WGS) entry which is preliminary data.</text>
</comment>
<comment type="cofactor">
    <cofactor evidence="2">
        <name>Fe cation</name>
        <dbReference type="ChEBI" id="CHEBI:24875"/>
    </cofactor>
    <text evidence="2">Binds 1 Fe cation per subunit.</text>
</comment>
<dbReference type="PANTHER" id="PTHR13903:SF8">
    <property type="entry name" value="PIRIN"/>
    <property type="match status" value="1"/>
</dbReference>
<feature type="binding site" evidence="2">
    <location>
        <position position="60"/>
    </location>
    <ligand>
        <name>Fe cation</name>
        <dbReference type="ChEBI" id="CHEBI:24875"/>
    </ligand>
</feature>
<evidence type="ECO:0000313" key="7">
    <source>
        <dbReference type="Proteomes" id="UP000285211"/>
    </source>
</evidence>
<dbReference type="RefSeq" id="WP_128196407.1">
    <property type="nucleotide sequence ID" value="NZ_SACJ01000009.1"/>
</dbReference>
<protein>
    <submittedName>
        <fullName evidence="6">Pirin family protein</fullName>
    </submittedName>
</protein>
<dbReference type="InterPro" id="IPR008778">
    <property type="entry name" value="Pirin_C_dom"/>
</dbReference>
<dbReference type="GO" id="GO:0046872">
    <property type="term" value="F:metal ion binding"/>
    <property type="evidence" value="ECO:0007669"/>
    <property type="project" value="UniProtKB-KW"/>
</dbReference>
<dbReference type="InterPro" id="IPR011051">
    <property type="entry name" value="RmlC_Cupin_sf"/>
</dbReference>
<dbReference type="AlphaFoldDB" id="A0A3S2U0A2"/>
<dbReference type="SUPFAM" id="SSF51182">
    <property type="entry name" value="RmlC-like cupins"/>
    <property type="match status" value="1"/>
</dbReference>
<keyword evidence="2" id="KW-0479">Metal-binding</keyword>
<keyword evidence="7" id="KW-1185">Reference proteome</keyword>
<evidence type="ECO:0000256" key="1">
    <source>
        <dbReference type="ARBA" id="ARBA00008416"/>
    </source>
</evidence>
<feature type="domain" description="Pirin C-terminal" evidence="5">
    <location>
        <begin position="180"/>
        <end position="281"/>
    </location>
</feature>
<evidence type="ECO:0000259" key="4">
    <source>
        <dbReference type="Pfam" id="PF02678"/>
    </source>
</evidence>
<evidence type="ECO:0000256" key="3">
    <source>
        <dbReference type="RuleBase" id="RU003457"/>
    </source>
</evidence>
<accession>A0A3S2U0A2</accession>
<dbReference type="InterPro" id="IPR014710">
    <property type="entry name" value="RmlC-like_jellyroll"/>
</dbReference>
<dbReference type="Proteomes" id="UP000285211">
    <property type="component" value="Unassembled WGS sequence"/>
</dbReference>
<name>A0A3S2U0A2_9FLAO</name>
<gene>
    <name evidence="6" type="ORF">EOD40_13505</name>
</gene>
<dbReference type="InterPro" id="IPR012093">
    <property type="entry name" value="Pirin"/>
</dbReference>
<feature type="domain" description="Pirin N-terminal" evidence="4">
    <location>
        <begin position="28"/>
        <end position="124"/>
    </location>
</feature>
<evidence type="ECO:0000313" key="6">
    <source>
        <dbReference type="EMBL" id="RVT73929.1"/>
    </source>
</evidence>
<feature type="binding site" evidence="2">
    <location>
        <position position="102"/>
    </location>
    <ligand>
        <name>Fe cation</name>
        <dbReference type="ChEBI" id="CHEBI:24875"/>
    </ligand>
</feature>
<evidence type="ECO:0000259" key="5">
    <source>
        <dbReference type="Pfam" id="PF05726"/>
    </source>
</evidence>
<dbReference type="OrthoDB" id="321327at2"/>
<evidence type="ECO:0000256" key="2">
    <source>
        <dbReference type="PIRSR" id="PIRSR006232-1"/>
    </source>
</evidence>
<reference evidence="6 7" key="1">
    <citation type="submission" date="2019-01" db="EMBL/GenBank/DDBJ databases">
        <authorList>
            <person name="Chen W.-M."/>
        </authorList>
    </citation>
    <scope>NUCLEOTIDE SEQUENCE [LARGE SCALE GENOMIC DNA]</scope>
    <source>
        <strain evidence="6 7">BBQ-12</strain>
    </source>
</reference>
<dbReference type="CDD" id="cd02909">
    <property type="entry name" value="cupin_pirin_N"/>
    <property type="match status" value="1"/>
</dbReference>
<proteinExistence type="inferred from homology"/>
<dbReference type="Gene3D" id="2.60.120.10">
    <property type="entry name" value="Jelly Rolls"/>
    <property type="match status" value="2"/>
</dbReference>